<dbReference type="Pfam" id="PF13637">
    <property type="entry name" value="Ank_4"/>
    <property type="match status" value="1"/>
</dbReference>
<dbReference type="InterPro" id="IPR041541">
    <property type="entry name" value="Glutaminase_EF-hand"/>
</dbReference>
<dbReference type="Pfam" id="PF17959">
    <property type="entry name" value="EF-hand_14"/>
    <property type="match status" value="1"/>
</dbReference>
<dbReference type="OrthoDB" id="9995210at2759"/>
<evidence type="ECO:0000256" key="5">
    <source>
        <dbReference type="ARBA" id="ARBA00022801"/>
    </source>
</evidence>
<gene>
    <name evidence="11" type="primary">20216883</name>
    <name evidence="10" type="ORF">HELRODRAFT_88521</name>
</gene>
<dbReference type="SUPFAM" id="SSF48403">
    <property type="entry name" value="Ankyrin repeat"/>
    <property type="match status" value="1"/>
</dbReference>
<dbReference type="EMBL" id="AMQM01007398">
    <property type="status" value="NOT_ANNOTATED_CDS"/>
    <property type="molecule type" value="Genomic_DNA"/>
</dbReference>
<dbReference type="EMBL" id="KB097605">
    <property type="protein sequence ID" value="ESN93568.1"/>
    <property type="molecule type" value="Genomic_DNA"/>
</dbReference>
<dbReference type="InterPro" id="IPR015868">
    <property type="entry name" value="Glutaminase"/>
</dbReference>
<dbReference type="SMART" id="SM00248">
    <property type="entry name" value="ANK"/>
    <property type="match status" value="1"/>
</dbReference>
<organism evidence="11 12">
    <name type="scientific">Helobdella robusta</name>
    <name type="common">Californian leech</name>
    <dbReference type="NCBI Taxonomy" id="6412"/>
    <lineage>
        <taxon>Eukaryota</taxon>
        <taxon>Metazoa</taxon>
        <taxon>Spiralia</taxon>
        <taxon>Lophotrochozoa</taxon>
        <taxon>Annelida</taxon>
        <taxon>Clitellata</taxon>
        <taxon>Hirudinea</taxon>
        <taxon>Rhynchobdellida</taxon>
        <taxon>Glossiphoniidae</taxon>
        <taxon>Helobdella</taxon>
    </lineage>
</organism>
<dbReference type="KEGG" id="hro:HELRODRAFT_88521"/>
<evidence type="ECO:0000256" key="2">
    <source>
        <dbReference type="ARBA" id="ARBA00011881"/>
    </source>
</evidence>
<dbReference type="PROSITE" id="PS50297">
    <property type="entry name" value="ANK_REP_REGION"/>
    <property type="match status" value="1"/>
</dbReference>
<dbReference type="EnsemblMetazoa" id="HelroT88521">
    <property type="protein sequence ID" value="HelroP88521"/>
    <property type="gene ID" value="HelroG88521"/>
</dbReference>
<dbReference type="SUPFAM" id="SSF56601">
    <property type="entry name" value="beta-lactamase/transpeptidase-like"/>
    <property type="match status" value="1"/>
</dbReference>
<dbReference type="PANTHER" id="PTHR12544:SF29">
    <property type="entry name" value="GLUTAMINASE"/>
    <property type="match status" value="1"/>
</dbReference>
<dbReference type="EC" id="3.5.1.2" evidence="3"/>
<dbReference type="InterPro" id="IPR002110">
    <property type="entry name" value="Ankyrin_rpt"/>
</dbReference>
<reference evidence="12" key="1">
    <citation type="submission" date="2012-12" db="EMBL/GenBank/DDBJ databases">
        <authorList>
            <person name="Hellsten U."/>
            <person name="Grimwood J."/>
            <person name="Chapman J.A."/>
            <person name="Shapiro H."/>
            <person name="Aerts A."/>
            <person name="Otillar R.P."/>
            <person name="Terry A.Y."/>
            <person name="Boore J.L."/>
            <person name="Simakov O."/>
            <person name="Marletaz F."/>
            <person name="Cho S.-J."/>
            <person name="Edsinger-Gonzales E."/>
            <person name="Havlak P."/>
            <person name="Kuo D.-H."/>
            <person name="Larsson T."/>
            <person name="Lv J."/>
            <person name="Arendt D."/>
            <person name="Savage R."/>
            <person name="Osoegawa K."/>
            <person name="de Jong P."/>
            <person name="Lindberg D.R."/>
            <person name="Seaver E.C."/>
            <person name="Weisblat D.A."/>
            <person name="Putnam N.H."/>
            <person name="Grigoriev I.V."/>
            <person name="Rokhsar D.S."/>
        </authorList>
    </citation>
    <scope>NUCLEOTIDE SEQUENCE</scope>
</reference>
<dbReference type="Gene3D" id="3.40.710.10">
    <property type="entry name" value="DD-peptidase/beta-lactamase superfamily"/>
    <property type="match status" value="1"/>
</dbReference>
<dbReference type="Gene3D" id="1.25.40.20">
    <property type="entry name" value="Ankyrin repeat-containing domain"/>
    <property type="match status" value="1"/>
</dbReference>
<evidence type="ECO:0000256" key="1">
    <source>
        <dbReference type="ARBA" id="ARBA00011076"/>
    </source>
</evidence>
<evidence type="ECO:0000313" key="12">
    <source>
        <dbReference type="Proteomes" id="UP000015101"/>
    </source>
</evidence>
<evidence type="ECO:0000256" key="4">
    <source>
        <dbReference type="ARBA" id="ARBA00022737"/>
    </source>
</evidence>
<evidence type="ECO:0000313" key="10">
    <source>
        <dbReference type="EMBL" id="ESN93568.1"/>
    </source>
</evidence>
<protein>
    <recommendedName>
        <fullName evidence="3">glutaminase</fullName>
        <ecNumber evidence="3">3.5.1.2</ecNumber>
    </recommendedName>
</protein>
<comment type="subunit">
    <text evidence="2">Homotetramer.</text>
</comment>
<evidence type="ECO:0000313" key="11">
    <source>
        <dbReference type="EnsemblMetazoa" id="HelroP88521"/>
    </source>
</evidence>
<keyword evidence="6 8" id="KW-0040">ANK repeat</keyword>
<dbReference type="FunFam" id="3.40.710.10:FF:000005">
    <property type="entry name" value="Glutaminase"/>
    <property type="match status" value="1"/>
</dbReference>
<feature type="repeat" description="ANK" evidence="8">
    <location>
        <begin position="506"/>
        <end position="529"/>
    </location>
</feature>
<evidence type="ECO:0000256" key="6">
    <source>
        <dbReference type="ARBA" id="ARBA00023043"/>
    </source>
</evidence>
<dbReference type="Pfam" id="PF04960">
    <property type="entry name" value="Glutaminase"/>
    <property type="match status" value="1"/>
</dbReference>
<dbReference type="PROSITE" id="PS50088">
    <property type="entry name" value="ANK_REPEAT"/>
    <property type="match status" value="1"/>
</dbReference>
<dbReference type="CTD" id="20216883"/>
<comment type="catalytic activity">
    <reaction evidence="7">
        <text>L-glutamine + H2O = L-glutamate + NH4(+)</text>
        <dbReference type="Rhea" id="RHEA:15889"/>
        <dbReference type="ChEBI" id="CHEBI:15377"/>
        <dbReference type="ChEBI" id="CHEBI:28938"/>
        <dbReference type="ChEBI" id="CHEBI:29985"/>
        <dbReference type="ChEBI" id="CHEBI:58359"/>
        <dbReference type="EC" id="3.5.1.2"/>
    </reaction>
</comment>
<dbReference type="PANTHER" id="PTHR12544">
    <property type="entry name" value="GLUTAMINASE"/>
    <property type="match status" value="1"/>
</dbReference>
<dbReference type="InterPro" id="IPR036770">
    <property type="entry name" value="Ankyrin_rpt-contain_sf"/>
</dbReference>
<dbReference type="Gene3D" id="1.10.238.210">
    <property type="match status" value="1"/>
</dbReference>
<dbReference type="GO" id="GO:0006543">
    <property type="term" value="P:L-glutamine catabolic process"/>
    <property type="evidence" value="ECO:0000318"/>
    <property type="project" value="GO_Central"/>
</dbReference>
<reference evidence="11" key="3">
    <citation type="submission" date="2015-06" db="UniProtKB">
        <authorList>
            <consortium name="EnsemblMetazoa"/>
        </authorList>
    </citation>
    <scope>IDENTIFICATION</scope>
</reference>
<evidence type="ECO:0000256" key="8">
    <source>
        <dbReference type="PROSITE-ProRule" id="PRU00023"/>
    </source>
</evidence>
<keyword evidence="5" id="KW-0378">Hydrolase</keyword>
<dbReference type="InterPro" id="IPR012338">
    <property type="entry name" value="Beta-lactam/transpept-like"/>
</dbReference>
<dbReference type="Proteomes" id="UP000015101">
    <property type="component" value="Unassembled WGS sequence"/>
</dbReference>
<dbReference type="GO" id="GO:0006537">
    <property type="term" value="P:glutamate biosynthetic process"/>
    <property type="evidence" value="ECO:0000318"/>
    <property type="project" value="GO_Central"/>
</dbReference>
<dbReference type="GeneID" id="20216883"/>
<dbReference type="GO" id="GO:0004359">
    <property type="term" value="F:glutaminase activity"/>
    <property type="evidence" value="ECO:0000318"/>
    <property type="project" value="GO_Central"/>
</dbReference>
<accession>T1G736</accession>
<name>T1G736_HELRO</name>
<reference evidence="10 12" key="2">
    <citation type="journal article" date="2013" name="Nature">
        <title>Insights into bilaterian evolution from three spiralian genomes.</title>
        <authorList>
            <person name="Simakov O."/>
            <person name="Marletaz F."/>
            <person name="Cho S.J."/>
            <person name="Edsinger-Gonzales E."/>
            <person name="Havlak P."/>
            <person name="Hellsten U."/>
            <person name="Kuo D.H."/>
            <person name="Larsson T."/>
            <person name="Lv J."/>
            <person name="Arendt D."/>
            <person name="Savage R."/>
            <person name="Osoegawa K."/>
            <person name="de Jong P."/>
            <person name="Grimwood J."/>
            <person name="Chapman J.A."/>
            <person name="Shapiro H."/>
            <person name="Aerts A."/>
            <person name="Otillar R.P."/>
            <person name="Terry A.Y."/>
            <person name="Boore J.L."/>
            <person name="Grigoriev I.V."/>
            <person name="Lindberg D.R."/>
            <person name="Seaver E.C."/>
            <person name="Weisblat D.A."/>
            <person name="Putnam N.H."/>
            <person name="Rokhsar D.S."/>
        </authorList>
    </citation>
    <scope>NUCLEOTIDE SEQUENCE</scope>
</reference>
<evidence type="ECO:0000256" key="7">
    <source>
        <dbReference type="ARBA" id="ARBA00049534"/>
    </source>
</evidence>
<comment type="similarity">
    <text evidence="1">Belongs to the glutaminase family.</text>
</comment>
<dbReference type="eggNOG" id="KOG0506">
    <property type="taxonomic scope" value="Eukaryota"/>
</dbReference>
<dbReference type="HOGENOM" id="CLU_016439_1_0_1"/>
<proteinExistence type="inferred from homology"/>
<dbReference type="InParanoid" id="T1G736"/>
<evidence type="ECO:0000256" key="3">
    <source>
        <dbReference type="ARBA" id="ARBA00012918"/>
    </source>
</evidence>
<sequence>MLKNVFRSFFLNPRRVADLFCKCRRSSLAREWQEKTLSARLSLLKTSYKEFEWDLFRVLSENKDTFVLSKFTYGLNKSGLKANDERLYSVYKKIEELKLKNKGLREEEIRINFNEMKDFLADNVFLIRQAFVNNMIVPHFSDFCVRVDDLYWACRRNLTGKITSHSKVLYGQKLESWAVSLCTIDGQRHSTGDYGTPVVLHTCCTPVNYALAINEHGANIVNQYISNEPIPRNKDVLYLSPSNVPQNPIDVAGALLVTSLLNVTQNSQQTFDRIVARYNEMSGRTSKKITWNRSFYIHEKGAELGMQAYAHHLKNNLCFPCGTDINETVDLLYKLYSIEMSSESLAILAATLANDGVCPITSERIFTSEAVQSTISIMLSCGISSHFSVKVGIPGVAGISGGVMLVCPGLLGAFLWSPPLNDQEVSVRGLQFSERLSEIFDLHYFSFSKPTAPTTSHQVEGFPGTQKLQNKSSSNVQAIFAASLGDIQALRSLHMMGHNMESPDYDGRTPLHLAASQGRMNVVKFLVEKCNVDISVRDR</sequence>
<dbReference type="STRING" id="6412.T1G736"/>
<feature type="domain" description="Glutaminase EF-hand" evidence="9">
    <location>
        <begin position="55"/>
        <end position="138"/>
    </location>
</feature>
<dbReference type="AlphaFoldDB" id="T1G736"/>
<keyword evidence="12" id="KW-1185">Reference proteome</keyword>
<dbReference type="RefSeq" id="XP_009028327.1">
    <property type="nucleotide sequence ID" value="XM_009030079.1"/>
</dbReference>
<keyword evidence="4" id="KW-0677">Repeat</keyword>
<evidence type="ECO:0000259" key="9">
    <source>
        <dbReference type="Pfam" id="PF17959"/>
    </source>
</evidence>